<organism evidence="2 3">
    <name type="scientific">Clostridium taeniosporum</name>
    <dbReference type="NCBI Taxonomy" id="394958"/>
    <lineage>
        <taxon>Bacteria</taxon>
        <taxon>Bacillati</taxon>
        <taxon>Bacillota</taxon>
        <taxon>Clostridia</taxon>
        <taxon>Eubacteriales</taxon>
        <taxon>Clostridiaceae</taxon>
        <taxon>Clostridium</taxon>
    </lineage>
</organism>
<evidence type="ECO:0000313" key="3">
    <source>
        <dbReference type="Proteomes" id="UP000094652"/>
    </source>
</evidence>
<name>A0A1D7XK92_9CLOT</name>
<feature type="domain" description="BIG2" evidence="1">
    <location>
        <begin position="177"/>
        <end position="254"/>
    </location>
</feature>
<dbReference type="Proteomes" id="UP000094652">
    <property type="component" value="Chromosome"/>
</dbReference>
<reference evidence="3" key="1">
    <citation type="submission" date="2016-09" db="EMBL/GenBank/DDBJ databases">
        <title>Genomics of Clostridium taeniosporum, an organism which forms endospores with ribbon-like appendages.</title>
        <authorList>
            <person name="Walker J.R."/>
        </authorList>
    </citation>
    <scope>NUCLEOTIDE SEQUENCE [LARGE SCALE GENOMIC DNA]</scope>
    <source>
        <strain evidence="3">1/k</strain>
    </source>
</reference>
<protein>
    <recommendedName>
        <fullName evidence="1">BIG2 domain-containing protein</fullName>
    </recommendedName>
</protein>
<dbReference type="SUPFAM" id="SSF49384">
    <property type="entry name" value="Carbohydrate-binding domain"/>
    <property type="match status" value="1"/>
</dbReference>
<dbReference type="Gene3D" id="2.60.120.260">
    <property type="entry name" value="Galactose-binding domain-like"/>
    <property type="match status" value="1"/>
</dbReference>
<dbReference type="KEGG" id="ctae:BGI42_08395"/>
<dbReference type="RefSeq" id="WP_069679893.1">
    <property type="nucleotide sequence ID" value="NZ_CP017253.2"/>
</dbReference>
<dbReference type="STRING" id="394958.BGI42_08395"/>
<dbReference type="EMBL" id="CP017253">
    <property type="protein sequence ID" value="AOR23744.1"/>
    <property type="molecule type" value="Genomic_DNA"/>
</dbReference>
<dbReference type="Gene3D" id="2.60.40.680">
    <property type="match status" value="1"/>
</dbReference>
<evidence type="ECO:0000259" key="1">
    <source>
        <dbReference type="SMART" id="SM00635"/>
    </source>
</evidence>
<dbReference type="Gene3D" id="2.60.40.1080">
    <property type="match status" value="1"/>
</dbReference>
<dbReference type="GO" id="GO:0000272">
    <property type="term" value="P:polysaccharide catabolic process"/>
    <property type="evidence" value="ECO:0007669"/>
    <property type="project" value="InterPro"/>
</dbReference>
<dbReference type="InterPro" id="IPR008965">
    <property type="entry name" value="CBM2/CBM3_carb-bd_dom_sf"/>
</dbReference>
<evidence type="ECO:0000313" key="2">
    <source>
        <dbReference type="EMBL" id="AOR23744.1"/>
    </source>
</evidence>
<dbReference type="AlphaFoldDB" id="A0A1D7XK92"/>
<sequence>MKNCFKKLIIMFVMVLTVLSIEIIQNGTIANAATVGEQLLQPEDGWVRYDNDDSNISVNGSWAPYSMSGLYKDNQIFTGTVNSRIEFNFVGTELRLIQPQWSDGDNNVKIEIDGITEYYSQRGIEKFQTIMYEKLGMNNGVHTVKITKITNDSSYLRFDAIDIDENGILLPYNEDIVNESLNLNESFITLSEGTSEILNPTMISTVHTNKDLIWTSSNEEIAKVDQNGNVNAIKEGKAVITVQIKDTYIKATCNVTVTKKEEVKPEEPEITSAKILNVDPEKDKIKLKENVTADIVIDNIKEIAAEDMLIKYDSTKLKFINTNEVNGIKLVKKDEKDGELRVILASKGLANIVNDKKVLLKLNFQGISPGEALVNITKGKISDGIEMEKDLIKDQCGEAKIIIEDETFLDVNNDGVFTLLDLAIDARHYGEDTSSLPQYNTDIVINQAIDNDDLLKIGEYMLANPEYKLK</sequence>
<dbReference type="CDD" id="cd08547">
    <property type="entry name" value="Type_II_cohesin"/>
    <property type="match status" value="1"/>
</dbReference>
<dbReference type="SMART" id="SM00635">
    <property type="entry name" value="BID_2"/>
    <property type="match status" value="1"/>
</dbReference>
<dbReference type="InterPro" id="IPR003343">
    <property type="entry name" value="Big_2"/>
</dbReference>
<dbReference type="GO" id="GO:0030246">
    <property type="term" value="F:carbohydrate binding"/>
    <property type="evidence" value="ECO:0007669"/>
    <property type="project" value="InterPro"/>
</dbReference>
<dbReference type="SUPFAM" id="SSF49373">
    <property type="entry name" value="Invasin/intimin cell-adhesion fragments"/>
    <property type="match status" value="1"/>
</dbReference>
<gene>
    <name evidence="2" type="ORF">BGI42_08395</name>
</gene>
<dbReference type="Gene3D" id="1.10.1330.10">
    <property type="entry name" value="Dockerin domain"/>
    <property type="match status" value="1"/>
</dbReference>
<dbReference type="InterPro" id="IPR036439">
    <property type="entry name" value="Dockerin_dom_sf"/>
</dbReference>
<keyword evidence="3" id="KW-1185">Reference proteome</keyword>
<dbReference type="InterPro" id="IPR008964">
    <property type="entry name" value="Invasin/intimin_cell_adhesion"/>
</dbReference>
<proteinExistence type="predicted"/>
<dbReference type="Pfam" id="PF02368">
    <property type="entry name" value="Big_2"/>
    <property type="match status" value="1"/>
</dbReference>
<accession>A0A1D7XK92</accession>